<dbReference type="EMBL" id="LAZR01000206">
    <property type="protein sequence ID" value="KKN82088.1"/>
    <property type="molecule type" value="Genomic_DNA"/>
</dbReference>
<sequence length="95" mass="10338">MRPEVNNAFGTIKEKIGDNNYAVTLTNGRTIEASFNRTDAVALFVVGDHVYLERVGFAQHWVIASHAFGDPAVGGGINWFQFDSTIGFDVGHLAP</sequence>
<gene>
    <name evidence="1" type="ORF">LCGC14_0313550</name>
</gene>
<comment type="caution">
    <text evidence="1">The sequence shown here is derived from an EMBL/GenBank/DDBJ whole genome shotgun (WGS) entry which is preliminary data.</text>
</comment>
<dbReference type="AlphaFoldDB" id="A0A0F9WTD3"/>
<reference evidence="1" key="1">
    <citation type="journal article" date="2015" name="Nature">
        <title>Complex archaea that bridge the gap between prokaryotes and eukaryotes.</title>
        <authorList>
            <person name="Spang A."/>
            <person name="Saw J.H."/>
            <person name="Jorgensen S.L."/>
            <person name="Zaremba-Niedzwiedzka K."/>
            <person name="Martijn J."/>
            <person name="Lind A.E."/>
            <person name="van Eijk R."/>
            <person name="Schleper C."/>
            <person name="Guy L."/>
            <person name="Ettema T.J."/>
        </authorList>
    </citation>
    <scope>NUCLEOTIDE SEQUENCE</scope>
</reference>
<accession>A0A0F9WTD3</accession>
<proteinExistence type="predicted"/>
<organism evidence="1">
    <name type="scientific">marine sediment metagenome</name>
    <dbReference type="NCBI Taxonomy" id="412755"/>
    <lineage>
        <taxon>unclassified sequences</taxon>
        <taxon>metagenomes</taxon>
        <taxon>ecological metagenomes</taxon>
    </lineage>
</organism>
<name>A0A0F9WTD3_9ZZZZ</name>
<evidence type="ECO:0000313" key="1">
    <source>
        <dbReference type="EMBL" id="KKN82088.1"/>
    </source>
</evidence>
<protein>
    <submittedName>
        <fullName evidence="1">Uncharacterized protein</fullName>
    </submittedName>
</protein>